<keyword evidence="2" id="KW-1185">Reference proteome</keyword>
<proteinExistence type="predicted"/>
<evidence type="ECO:0000313" key="2">
    <source>
        <dbReference type="Proteomes" id="UP001205998"/>
    </source>
</evidence>
<accession>A0AAD5AKV0</accession>
<reference evidence="1" key="1">
    <citation type="submission" date="2018-07" db="EMBL/GenBank/DDBJ databases">
        <title>Comparative genomics of catfishes provides insights into carnivory and benthic adaptation.</title>
        <authorList>
            <person name="Zhang Y."/>
            <person name="Wang D."/>
            <person name="Peng Z."/>
            <person name="Zheng S."/>
            <person name="Shao F."/>
            <person name="Tao W."/>
        </authorList>
    </citation>
    <scope>NUCLEOTIDE SEQUENCE</scope>
    <source>
        <strain evidence="1">Chongqing</strain>
    </source>
</reference>
<name>A0AAD5AKV0_SILAS</name>
<organism evidence="1 2">
    <name type="scientific">Silurus asotus</name>
    <name type="common">Amur catfish</name>
    <name type="synonym">Parasilurus asotus</name>
    <dbReference type="NCBI Taxonomy" id="30991"/>
    <lineage>
        <taxon>Eukaryota</taxon>
        <taxon>Metazoa</taxon>
        <taxon>Chordata</taxon>
        <taxon>Craniata</taxon>
        <taxon>Vertebrata</taxon>
        <taxon>Euteleostomi</taxon>
        <taxon>Actinopterygii</taxon>
        <taxon>Neopterygii</taxon>
        <taxon>Teleostei</taxon>
        <taxon>Ostariophysi</taxon>
        <taxon>Siluriformes</taxon>
        <taxon>Siluridae</taxon>
        <taxon>Silurus</taxon>
    </lineage>
</organism>
<evidence type="ECO:0000313" key="1">
    <source>
        <dbReference type="EMBL" id="KAI5617735.1"/>
    </source>
</evidence>
<gene>
    <name evidence="1" type="ORF">C0J50_22701</name>
</gene>
<sequence length="258" mass="28435">MESRSSRLNTECISITSYTNITPKNIRCVIPGDTTQDWVTKNFGSFSVLAQIRDFSSINGFFNGLDVLHLLTPEQKAELMLYPETASLNQESLSVVLGSLLSSVTPSGGAVNSLNGTMQGTGLSVYSPSPQDPLRQVANVMEHVAKVLQCAGSTNLTLTQETVTSLTLHLSSSLNRLLNQIANTNFSSEDSPFRDVLDRIHNPTHTDLTDKAFITMWFHIKLKPLLPSVTPDYLLCLSAKPFSCQTFQTLYVNIFPHH</sequence>
<comment type="caution">
    <text evidence="1">The sequence shown here is derived from an EMBL/GenBank/DDBJ whole genome shotgun (WGS) entry which is preliminary data.</text>
</comment>
<dbReference type="AlphaFoldDB" id="A0AAD5AKV0"/>
<protein>
    <submittedName>
        <fullName evidence="1">Uncharacterized protein</fullName>
    </submittedName>
</protein>
<dbReference type="EMBL" id="MU551698">
    <property type="protein sequence ID" value="KAI5617735.1"/>
    <property type="molecule type" value="Genomic_DNA"/>
</dbReference>
<dbReference type="Proteomes" id="UP001205998">
    <property type="component" value="Unassembled WGS sequence"/>
</dbReference>